<reference evidence="2 3" key="1">
    <citation type="submission" date="2019-03" db="EMBL/GenBank/DDBJ databases">
        <title>Single cell metagenomics reveals metabolic interactions within the superorganism composed of flagellate Streblomastix strix and complex community of Bacteroidetes bacteria on its surface.</title>
        <authorList>
            <person name="Treitli S.C."/>
            <person name="Kolisko M."/>
            <person name="Husnik F."/>
            <person name="Keeling P."/>
            <person name="Hampl V."/>
        </authorList>
    </citation>
    <scope>NUCLEOTIDE SEQUENCE [LARGE SCALE GENOMIC DNA]</scope>
    <source>
        <strain evidence="2">ST1C</strain>
    </source>
</reference>
<dbReference type="AlphaFoldDB" id="A0A5J4TK26"/>
<name>A0A5J4TK26_9EUKA</name>
<protein>
    <submittedName>
        <fullName evidence="2">Uncharacterized protein</fullName>
    </submittedName>
</protein>
<feature type="region of interest" description="Disordered" evidence="1">
    <location>
        <begin position="1"/>
        <end position="30"/>
    </location>
</feature>
<proteinExistence type="predicted"/>
<accession>A0A5J4TK26</accession>
<feature type="compositionally biased region" description="Basic and acidic residues" evidence="1">
    <location>
        <begin position="1"/>
        <end position="11"/>
    </location>
</feature>
<dbReference type="EMBL" id="SNRW01030275">
    <property type="protein sequence ID" value="KAA6358160.1"/>
    <property type="molecule type" value="Genomic_DNA"/>
</dbReference>
<organism evidence="2 3">
    <name type="scientific">Streblomastix strix</name>
    <dbReference type="NCBI Taxonomy" id="222440"/>
    <lineage>
        <taxon>Eukaryota</taxon>
        <taxon>Metamonada</taxon>
        <taxon>Preaxostyla</taxon>
        <taxon>Oxymonadida</taxon>
        <taxon>Streblomastigidae</taxon>
        <taxon>Streblomastix</taxon>
    </lineage>
</organism>
<dbReference type="Proteomes" id="UP000324800">
    <property type="component" value="Unassembled WGS sequence"/>
</dbReference>
<feature type="compositionally biased region" description="Basic and acidic residues" evidence="1">
    <location>
        <begin position="132"/>
        <end position="164"/>
    </location>
</feature>
<evidence type="ECO:0000256" key="1">
    <source>
        <dbReference type="SAM" id="MobiDB-lite"/>
    </source>
</evidence>
<sequence>MHSKTARDRRPWNYRNQPEVVKSKNSKQSIKRDVFSKTRAFTKRSLSPRQAPQSILNNFTILPAPPPRHSFSVLNLCNLPLPPPPTPSQSLYRISPKRSHSAGNIRSKKASIEQIPNPIKEKRINMMNRVEQQIKEYSDRQKKIRQLKENKEEKERQIKEQVEH</sequence>
<evidence type="ECO:0000313" key="3">
    <source>
        <dbReference type="Proteomes" id="UP000324800"/>
    </source>
</evidence>
<evidence type="ECO:0000313" key="2">
    <source>
        <dbReference type="EMBL" id="KAA6358160.1"/>
    </source>
</evidence>
<gene>
    <name evidence="2" type="ORF">EZS28_046313</name>
</gene>
<feature type="region of interest" description="Disordered" evidence="1">
    <location>
        <begin position="87"/>
        <end position="164"/>
    </location>
</feature>
<comment type="caution">
    <text evidence="2">The sequence shown here is derived from an EMBL/GenBank/DDBJ whole genome shotgun (WGS) entry which is preliminary data.</text>
</comment>